<keyword evidence="10" id="KW-0449">Lipoprotein</keyword>
<dbReference type="InterPro" id="IPR025857">
    <property type="entry name" value="MacB_PCD"/>
</dbReference>
<dbReference type="STRING" id="320787.CA2015_4160"/>
<accession>A0A0H4PKJ3</accession>
<keyword evidence="3 7" id="KW-0812">Transmembrane</keyword>
<feature type="transmembrane region" description="Helical" evidence="7">
    <location>
        <begin position="387"/>
        <end position="411"/>
    </location>
</feature>
<feature type="transmembrane region" description="Helical" evidence="7">
    <location>
        <begin position="285"/>
        <end position="308"/>
    </location>
</feature>
<dbReference type="AlphaFoldDB" id="A0A0H4PKJ3"/>
<dbReference type="InterPro" id="IPR050250">
    <property type="entry name" value="Macrolide_Exporter_MacB"/>
</dbReference>
<evidence type="ECO:0000313" key="11">
    <source>
        <dbReference type="Proteomes" id="UP000036520"/>
    </source>
</evidence>
<reference evidence="10 11" key="1">
    <citation type="submission" date="2015-07" db="EMBL/GenBank/DDBJ databases">
        <authorList>
            <person name="Kim K.M."/>
        </authorList>
    </citation>
    <scope>NUCLEOTIDE SEQUENCE [LARGE SCALE GENOMIC DNA]</scope>
    <source>
        <strain evidence="10 11">KCTC 12363</strain>
    </source>
</reference>
<keyword evidence="4 7" id="KW-1133">Transmembrane helix</keyword>
<feature type="domain" description="MacB-like periplasmic core" evidence="9">
    <location>
        <begin position="17"/>
        <end position="236"/>
    </location>
</feature>
<dbReference type="GO" id="GO:0005886">
    <property type="term" value="C:plasma membrane"/>
    <property type="evidence" value="ECO:0007669"/>
    <property type="project" value="UniProtKB-SubCell"/>
</dbReference>
<dbReference type="KEGG" id="camu:CA2015_4160"/>
<dbReference type="EMBL" id="CP012040">
    <property type="protein sequence ID" value="AKP53513.1"/>
    <property type="molecule type" value="Genomic_DNA"/>
</dbReference>
<comment type="subcellular location">
    <subcellularLocation>
        <location evidence="1">Cell membrane</location>
        <topology evidence="1">Multi-pass membrane protein</topology>
    </subcellularLocation>
</comment>
<dbReference type="InterPro" id="IPR003838">
    <property type="entry name" value="ABC3_permease_C"/>
</dbReference>
<dbReference type="Pfam" id="PF12704">
    <property type="entry name" value="MacB_PCD"/>
    <property type="match status" value="1"/>
</dbReference>
<comment type="similarity">
    <text evidence="6">Belongs to the ABC-4 integral membrane protein family.</text>
</comment>
<keyword evidence="11" id="KW-1185">Reference proteome</keyword>
<evidence type="ECO:0000256" key="7">
    <source>
        <dbReference type="SAM" id="Phobius"/>
    </source>
</evidence>
<organism evidence="10 11">
    <name type="scientific">Cyclobacterium amurskyense</name>
    <dbReference type="NCBI Taxonomy" id="320787"/>
    <lineage>
        <taxon>Bacteria</taxon>
        <taxon>Pseudomonadati</taxon>
        <taxon>Bacteroidota</taxon>
        <taxon>Cytophagia</taxon>
        <taxon>Cytophagales</taxon>
        <taxon>Cyclobacteriaceae</taxon>
        <taxon>Cyclobacterium</taxon>
    </lineage>
</organism>
<dbReference type="PANTHER" id="PTHR30572:SF4">
    <property type="entry name" value="ABC TRANSPORTER PERMEASE YTRF"/>
    <property type="match status" value="1"/>
</dbReference>
<feature type="transmembrane region" description="Helical" evidence="7">
    <location>
        <begin position="20"/>
        <end position="41"/>
    </location>
</feature>
<evidence type="ECO:0000256" key="5">
    <source>
        <dbReference type="ARBA" id="ARBA00023136"/>
    </source>
</evidence>
<sequence>MIKFLFKGIIRDKSRSMLPIIVISLGVSLTIVLSGFLSGAMTDMVDQNAKFDTGHVKIMSRAYAENKDQLPNDLALLGVDSLMTALQVNYPDLQWVKRIRFGGLLDAPDGSGESKGQGPAAGIAINLLDASSGEVERMNITNSIVSGNLPKNAKEALIGDEFASKLNLKIGDEVTYFGTTMNGSMTFQNFIISGTIRFGLAAMDRGAILLDITAAQEMLDMEDGTGEILGFYNNGVYDDKAAIALETAYNEKMKDNPDEYAPEMFTLRAQNNLGDLLDYANNMSAIFVIIFVGAMSVVLWNTGLIGGLRRYQEFGIRLALGESKGKIYRSLVLEATLIGIIGSLVGTSLGLLGVFYLQNYGINIEGMVDNSSMMMPTVMRAKVTPDLYYIGFIPGVFAMVFGNMLSGIGIYKRETATLFKELEV</sequence>
<dbReference type="OrthoDB" id="840057at2"/>
<evidence type="ECO:0000259" key="9">
    <source>
        <dbReference type="Pfam" id="PF12704"/>
    </source>
</evidence>
<evidence type="ECO:0000256" key="2">
    <source>
        <dbReference type="ARBA" id="ARBA00022475"/>
    </source>
</evidence>
<dbReference type="Proteomes" id="UP000036520">
    <property type="component" value="Chromosome"/>
</dbReference>
<evidence type="ECO:0000256" key="3">
    <source>
        <dbReference type="ARBA" id="ARBA00022692"/>
    </source>
</evidence>
<gene>
    <name evidence="10" type="ORF">CA2015_4160</name>
</gene>
<keyword evidence="2" id="KW-1003">Cell membrane</keyword>
<evidence type="ECO:0000256" key="6">
    <source>
        <dbReference type="ARBA" id="ARBA00038076"/>
    </source>
</evidence>
<dbReference type="Pfam" id="PF02687">
    <property type="entry name" value="FtsX"/>
    <property type="match status" value="1"/>
</dbReference>
<evidence type="ECO:0000313" key="10">
    <source>
        <dbReference type="EMBL" id="AKP53513.1"/>
    </source>
</evidence>
<evidence type="ECO:0000259" key="8">
    <source>
        <dbReference type="Pfam" id="PF02687"/>
    </source>
</evidence>
<proteinExistence type="inferred from homology"/>
<feature type="domain" description="ABC3 transporter permease C-terminal" evidence="8">
    <location>
        <begin position="286"/>
        <end position="414"/>
    </location>
</feature>
<evidence type="ECO:0000256" key="1">
    <source>
        <dbReference type="ARBA" id="ARBA00004651"/>
    </source>
</evidence>
<dbReference type="RefSeq" id="WP_048643611.1">
    <property type="nucleotide sequence ID" value="NZ_CP012040.1"/>
</dbReference>
<keyword evidence="5 7" id="KW-0472">Membrane</keyword>
<feature type="transmembrane region" description="Helical" evidence="7">
    <location>
        <begin position="331"/>
        <end position="357"/>
    </location>
</feature>
<protein>
    <submittedName>
        <fullName evidence="10">Lipoprotein releasing system transmembrane protein</fullName>
    </submittedName>
</protein>
<dbReference type="PANTHER" id="PTHR30572">
    <property type="entry name" value="MEMBRANE COMPONENT OF TRANSPORTER-RELATED"/>
    <property type="match status" value="1"/>
</dbReference>
<dbReference type="GO" id="GO:0022857">
    <property type="term" value="F:transmembrane transporter activity"/>
    <property type="evidence" value="ECO:0007669"/>
    <property type="project" value="TreeGrafter"/>
</dbReference>
<evidence type="ECO:0000256" key="4">
    <source>
        <dbReference type="ARBA" id="ARBA00022989"/>
    </source>
</evidence>
<name>A0A0H4PKJ3_9BACT</name>